<gene>
    <name evidence="2" type="ORF">CEUSTIGMA_g8512.t1</name>
</gene>
<dbReference type="Proteomes" id="UP000232323">
    <property type="component" value="Unassembled WGS sequence"/>
</dbReference>
<feature type="compositionally biased region" description="Low complexity" evidence="1">
    <location>
        <begin position="1"/>
        <end position="28"/>
    </location>
</feature>
<evidence type="ECO:0000313" key="3">
    <source>
        <dbReference type="Proteomes" id="UP000232323"/>
    </source>
</evidence>
<dbReference type="EMBL" id="BEGY01000060">
    <property type="protein sequence ID" value="GAX81077.1"/>
    <property type="molecule type" value="Genomic_DNA"/>
</dbReference>
<accession>A0A250XDC1</accession>
<dbReference type="AlphaFoldDB" id="A0A250XDC1"/>
<protein>
    <submittedName>
        <fullName evidence="2">Uncharacterized protein</fullName>
    </submittedName>
</protein>
<organism evidence="2 3">
    <name type="scientific">Chlamydomonas eustigma</name>
    <dbReference type="NCBI Taxonomy" id="1157962"/>
    <lineage>
        <taxon>Eukaryota</taxon>
        <taxon>Viridiplantae</taxon>
        <taxon>Chlorophyta</taxon>
        <taxon>core chlorophytes</taxon>
        <taxon>Chlorophyceae</taxon>
        <taxon>CS clade</taxon>
        <taxon>Chlamydomonadales</taxon>
        <taxon>Chlamydomonadaceae</taxon>
        <taxon>Chlamydomonas</taxon>
    </lineage>
</organism>
<sequence length="130" mass="13579">MSDNNAKNPKPSPSAAATPTANPSAKKASPTLVQKKNNKKFAAVVPAALGPALPVDMRASTPVESIMWSSSLSGGQQEGLSTIINSVVSLPSEVEHIPVDDALVGDEMTDLSTGHYQQVIGLAEEERTEK</sequence>
<name>A0A250XDC1_9CHLO</name>
<comment type="caution">
    <text evidence="2">The sequence shown here is derived from an EMBL/GenBank/DDBJ whole genome shotgun (WGS) entry which is preliminary data.</text>
</comment>
<reference evidence="2 3" key="1">
    <citation type="submission" date="2017-08" db="EMBL/GenBank/DDBJ databases">
        <title>Acidophilic green algal genome provides insights into adaptation to an acidic environment.</title>
        <authorList>
            <person name="Hirooka S."/>
            <person name="Hirose Y."/>
            <person name="Kanesaki Y."/>
            <person name="Higuchi S."/>
            <person name="Fujiwara T."/>
            <person name="Onuma R."/>
            <person name="Era A."/>
            <person name="Ohbayashi R."/>
            <person name="Uzuka A."/>
            <person name="Nozaki H."/>
            <person name="Yoshikawa H."/>
            <person name="Miyagishima S.Y."/>
        </authorList>
    </citation>
    <scope>NUCLEOTIDE SEQUENCE [LARGE SCALE GENOMIC DNA]</scope>
    <source>
        <strain evidence="2 3">NIES-2499</strain>
    </source>
</reference>
<evidence type="ECO:0000313" key="2">
    <source>
        <dbReference type="EMBL" id="GAX81077.1"/>
    </source>
</evidence>
<feature type="region of interest" description="Disordered" evidence="1">
    <location>
        <begin position="1"/>
        <end position="33"/>
    </location>
</feature>
<keyword evidence="3" id="KW-1185">Reference proteome</keyword>
<evidence type="ECO:0000256" key="1">
    <source>
        <dbReference type="SAM" id="MobiDB-lite"/>
    </source>
</evidence>
<proteinExistence type="predicted"/>